<proteinExistence type="predicted"/>
<accession>A0A699WRQ2</accession>
<protein>
    <submittedName>
        <fullName evidence="2">Uncharacterized protein</fullName>
    </submittedName>
</protein>
<organism evidence="2">
    <name type="scientific">Tanacetum cinerariifolium</name>
    <name type="common">Dalmatian daisy</name>
    <name type="synonym">Chrysanthemum cinerariifolium</name>
    <dbReference type="NCBI Taxonomy" id="118510"/>
    <lineage>
        <taxon>Eukaryota</taxon>
        <taxon>Viridiplantae</taxon>
        <taxon>Streptophyta</taxon>
        <taxon>Embryophyta</taxon>
        <taxon>Tracheophyta</taxon>
        <taxon>Spermatophyta</taxon>
        <taxon>Magnoliopsida</taxon>
        <taxon>eudicotyledons</taxon>
        <taxon>Gunneridae</taxon>
        <taxon>Pentapetalae</taxon>
        <taxon>asterids</taxon>
        <taxon>campanulids</taxon>
        <taxon>Asterales</taxon>
        <taxon>Asteraceae</taxon>
        <taxon>Asteroideae</taxon>
        <taxon>Anthemideae</taxon>
        <taxon>Anthemidinae</taxon>
        <taxon>Tanacetum</taxon>
    </lineage>
</organism>
<evidence type="ECO:0000256" key="1">
    <source>
        <dbReference type="SAM" id="MobiDB-lite"/>
    </source>
</evidence>
<evidence type="ECO:0000313" key="2">
    <source>
        <dbReference type="EMBL" id="GFD47154.1"/>
    </source>
</evidence>
<gene>
    <name evidence="2" type="ORF">Tci_919123</name>
</gene>
<sequence length="86" mass="8958">RSIGRTRAADAARAYQDEATAGGTAAVDTGSVRIVTRAIAIVAGACTAAATHYQARRRKRSEEGAANGLVARGYRSRSRVNARPAT</sequence>
<dbReference type="AlphaFoldDB" id="A0A699WRQ2"/>
<comment type="caution">
    <text evidence="2">The sequence shown here is derived from an EMBL/GenBank/DDBJ whole genome shotgun (WGS) entry which is preliminary data.</text>
</comment>
<feature type="region of interest" description="Disordered" evidence="1">
    <location>
        <begin position="56"/>
        <end position="86"/>
    </location>
</feature>
<feature type="non-terminal residue" evidence="2">
    <location>
        <position position="1"/>
    </location>
</feature>
<feature type="region of interest" description="Disordered" evidence="1">
    <location>
        <begin position="1"/>
        <end position="22"/>
    </location>
</feature>
<reference evidence="2" key="1">
    <citation type="journal article" date="2019" name="Sci. Rep.">
        <title>Draft genome of Tanacetum cinerariifolium, the natural source of mosquito coil.</title>
        <authorList>
            <person name="Yamashiro T."/>
            <person name="Shiraishi A."/>
            <person name="Satake H."/>
            <person name="Nakayama K."/>
        </authorList>
    </citation>
    <scope>NUCLEOTIDE SEQUENCE</scope>
</reference>
<dbReference type="EMBL" id="BKCJ011692382">
    <property type="protein sequence ID" value="GFD47154.1"/>
    <property type="molecule type" value="Genomic_DNA"/>
</dbReference>
<name>A0A699WRQ2_TANCI</name>